<comment type="similarity">
    <text evidence="3">Belongs to the RimP family.</text>
</comment>
<dbReference type="GO" id="GO:0006412">
    <property type="term" value="P:translation"/>
    <property type="evidence" value="ECO:0007669"/>
    <property type="project" value="TreeGrafter"/>
</dbReference>
<reference evidence="5 6" key="1">
    <citation type="submission" date="2022-12" db="EMBL/GenBank/DDBJ databases">
        <title>Metagenome assembled genome from gulf of manar.</title>
        <authorList>
            <person name="Kohli P."/>
            <person name="Pk S."/>
            <person name="Venkata Ramana C."/>
            <person name="Sasikala C."/>
        </authorList>
    </citation>
    <scope>NUCLEOTIDE SEQUENCE [LARGE SCALE GENOMIC DNA]</scope>
    <source>
        <strain evidence="5">JB008</strain>
    </source>
</reference>
<dbReference type="Gene3D" id="3.30.300.70">
    <property type="entry name" value="RimP-like superfamily, N-terminal"/>
    <property type="match status" value="1"/>
</dbReference>
<dbReference type="PANTHER" id="PTHR33867:SF1">
    <property type="entry name" value="RIBOSOME MATURATION FACTOR RIMP"/>
    <property type="match status" value="1"/>
</dbReference>
<evidence type="ECO:0000313" key="6">
    <source>
        <dbReference type="Proteomes" id="UP001221217"/>
    </source>
</evidence>
<dbReference type="Proteomes" id="UP001221217">
    <property type="component" value="Unassembled WGS sequence"/>
</dbReference>
<sequence>MLIIIKEDRLKFSSYEENELFSIVKPICDGFKTGIVQLNSAVVNTNLQVRIVLYKKGGINIDTCTQISRAVMPRIEVWADNRDVNLEVSSPGVGRTLKDAWEFQIFKDENINLLIDNNWIEGKISDADNSKMKLQTASGESEYMYEQIQKAKLD</sequence>
<evidence type="ECO:0000259" key="4">
    <source>
        <dbReference type="Pfam" id="PF02576"/>
    </source>
</evidence>
<dbReference type="InterPro" id="IPR035956">
    <property type="entry name" value="RimP_N_sf"/>
</dbReference>
<dbReference type="SUPFAM" id="SSF75420">
    <property type="entry name" value="YhbC-like, N-terminal domain"/>
    <property type="match status" value="1"/>
</dbReference>
<evidence type="ECO:0000256" key="1">
    <source>
        <dbReference type="ARBA" id="ARBA00022490"/>
    </source>
</evidence>
<dbReference type="PANTHER" id="PTHR33867">
    <property type="entry name" value="RIBOSOME MATURATION FACTOR RIMP"/>
    <property type="match status" value="1"/>
</dbReference>
<feature type="domain" description="Ribosome maturation factor RimP N-terminal" evidence="4">
    <location>
        <begin position="23"/>
        <end position="93"/>
    </location>
</feature>
<comment type="subcellular location">
    <subcellularLocation>
        <location evidence="3">Cytoplasm</location>
    </subcellularLocation>
</comment>
<accession>A0AAJ1IB16</accession>
<comment type="caution">
    <text evidence="5">The sequence shown here is derived from an EMBL/GenBank/DDBJ whole genome shotgun (WGS) entry which is preliminary data.</text>
</comment>
<proteinExistence type="inferred from homology"/>
<comment type="function">
    <text evidence="3">Required for maturation of 30S ribosomal subunits.</text>
</comment>
<dbReference type="AlphaFoldDB" id="A0AAJ1IB16"/>
<dbReference type="InterPro" id="IPR028989">
    <property type="entry name" value="RimP_N"/>
</dbReference>
<dbReference type="GO" id="GO:0000028">
    <property type="term" value="P:ribosomal small subunit assembly"/>
    <property type="evidence" value="ECO:0007669"/>
    <property type="project" value="TreeGrafter"/>
</dbReference>
<evidence type="ECO:0000256" key="3">
    <source>
        <dbReference type="HAMAP-Rule" id="MF_01077"/>
    </source>
</evidence>
<dbReference type="HAMAP" id="MF_01077">
    <property type="entry name" value="RimP"/>
    <property type="match status" value="1"/>
</dbReference>
<keyword evidence="2 3" id="KW-0690">Ribosome biogenesis</keyword>
<name>A0AAJ1IB16_9SPIO</name>
<organism evidence="5 6">
    <name type="scientific">Candidatus Thalassospirochaeta sargassi</name>
    <dbReference type="NCBI Taxonomy" id="3119039"/>
    <lineage>
        <taxon>Bacteria</taxon>
        <taxon>Pseudomonadati</taxon>
        <taxon>Spirochaetota</taxon>
        <taxon>Spirochaetia</taxon>
        <taxon>Spirochaetales</taxon>
        <taxon>Spirochaetaceae</taxon>
        <taxon>Candidatus Thalassospirochaeta</taxon>
    </lineage>
</organism>
<evidence type="ECO:0000313" key="5">
    <source>
        <dbReference type="EMBL" id="MDC7225899.1"/>
    </source>
</evidence>
<protein>
    <recommendedName>
        <fullName evidence="3">Ribosome maturation factor RimP</fullName>
    </recommendedName>
</protein>
<dbReference type="GO" id="GO:0005829">
    <property type="term" value="C:cytosol"/>
    <property type="evidence" value="ECO:0007669"/>
    <property type="project" value="TreeGrafter"/>
</dbReference>
<dbReference type="Pfam" id="PF02576">
    <property type="entry name" value="RimP_N"/>
    <property type="match status" value="1"/>
</dbReference>
<keyword evidence="1 3" id="KW-0963">Cytoplasm</keyword>
<dbReference type="InterPro" id="IPR003728">
    <property type="entry name" value="Ribosome_maturation_RimP"/>
</dbReference>
<dbReference type="EMBL" id="JAQQAL010000010">
    <property type="protein sequence ID" value="MDC7225899.1"/>
    <property type="molecule type" value="Genomic_DNA"/>
</dbReference>
<gene>
    <name evidence="3" type="primary">rimP</name>
    <name evidence="5" type="ORF">PQJ61_03945</name>
</gene>
<evidence type="ECO:0000256" key="2">
    <source>
        <dbReference type="ARBA" id="ARBA00022517"/>
    </source>
</evidence>